<dbReference type="PANTHER" id="PTHR16253:SF0">
    <property type="entry name" value="TETRATRICOPEPTIDE REPEAT PROTEIN 22"/>
    <property type="match status" value="1"/>
</dbReference>
<dbReference type="InterPro" id="IPR011990">
    <property type="entry name" value="TPR-like_helical_dom_sf"/>
</dbReference>
<dbReference type="EMBL" id="JACVVK020000043">
    <property type="protein sequence ID" value="KAK7499574.1"/>
    <property type="molecule type" value="Genomic_DNA"/>
</dbReference>
<name>A0ABD0LJ78_9CAEN</name>
<keyword evidence="2" id="KW-1185">Reference proteome</keyword>
<sequence length="384" mass="42941">MDDGQWIYGPNPFFSVSELSKAPAEISQCVAEKEWEEFHDKLEDFPHSFQLENQEQLIPDTLKRLKKGIESALSVGLKTSLETARARNLLAYLLFCLGHPADSLAQTDEALSVDGQQQNIVSLANRAVILWQTGRRDDAGKQVELLQDLKSDKGFSYLHVKARAELAFCYTRMGPRFFSKAIAVFKDVLEQAKEPEKWLWTFGLALTKRRCLRLQLAPYMQEHDRRGEFFATLKSFQTVLENTQCTNLKAKTFAELAMLPSMTTDTQIKADLMAAMHGMSPKDCCEQALQLDGNDVSVLTKCGMIFGKEKNFTRAIGILTKAVSLRKSSRSYHHIGLAYKALAKSAEQDGGPPPPSCSADFASAGHLLNRETTSDNTRQHNPCV</sequence>
<evidence type="ECO:0000313" key="2">
    <source>
        <dbReference type="Proteomes" id="UP001519460"/>
    </source>
</evidence>
<dbReference type="Proteomes" id="UP001519460">
    <property type="component" value="Unassembled WGS sequence"/>
</dbReference>
<dbReference type="AlphaFoldDB" id="A0ABD0LJ78"/>
<dbReference type="Gene3D" id="1.25.40.10">
    <property type="entry name" value="Tetratricopeptide repeat domain"/>
    <property type="match status" value="1"/>
</dbReference>
<dbReference type="SUPFAM" id="SSF48452">
    <property type="entry name" value="TPR-like"/>
    <property type="match status" value="2"/>
</dbReference>
<reference evidence="1 2" key="1">
    <citation type="journal article" date="2023" name="Sci. Data">
        <title>Genome assembly of the Korean intertidal mud-creeper Batillaria attramentaria.</title>
        <authorList>
            <person name="Patra A.K."/>
            <person name="Ho P.T."/>
            <person name="Jun S."/>
            <person name="Lee S.J."/>
            <person name="Kim Y."/>
            <person name="Won Y.J."/>
        </authorList>
    </citation>
    <scope>NUCLEOTIDE SEQUENCE [LARGE SCALE GENOMIC DNA]</scope>
    <source>
        <strain evidence="1">Wonlab-2016</strain>
    </source>
</reference>
<accession>A0ABD0LJ78</accession>
<dbReference type="PANTHER" id="PTHR16253">
    <property type="entry name" value="TETRATRICOPEPTIDE REPEAT PROTEIN 22"/>
    <property type="match status" value="1"/>
</dbReference>
<protein>
    <submittedName>
        <fullName evidence="1">Uncharacterized protein</fullName>
    </submittedName>
</protein>
<evidence type="ECO:0000313" key="1">
    <source>
        <dbReference type="EMBL" id="KAK7499574.1"/>
    </source>
</evidence>
<proteinExistence type="predicted"/>
<dbReference type="InterPro" id="IPR042342">
    <property type="entry name" value="TTC22"/>
</dbReference>
<gene>
    <name evidence="1" type="ORF">BaRGS_00009226</name>
</gene>
<comment type="caution">
    <text evidence="1">The sequence shown here is derived from an EMBL/GenBank/DDBJ whole genome shotgun (WGS) entry which is preliminary data.</text>
</comment>
<organism evidence="1 2">
    <name type="scientific">Batillaria attramentaria</name>
    <dbReference type="NCBI Taxonomy" id="370345"/>
    <lineage>
        <taxon>Eukaryota</taxon>
        <taxon>Metazoa</taxon>
        <taxon>Spiralia</taxon>
        <taxon>Lophotrochozoa</taxon>
        <taxon>Mollusca</taxon>
        <taxon>Gastropoda</taxon>
        <taxon>Caenogastropoda</taxon>
        <taxon>Sorbeoconcha</taxon>
        <taxon>Cerithioidea</taxon>
        <taxon>Batillariidae</taxon>
        <taxon>Batillaria</taxon>
    </lineage>
</organism>